<dbReference type="STRING" id="542762.A0A4S4DWZ5"/>
<keyword evidence="5" id="KW-0539">Nucleus</keyword>
<dbReference type="Proteomes" id="UP000306102">
    <property type="component" value="Unassembled WGS sequence"/>
</dbReference>
<feature type="compositionally biased region" description="Polar residues" evidence="6">
    <location>
        <begin position="587"/>
        <end position="603"/>
    </location>
</feature>
<dbReference type="PANTHER" id="PTHR46266">
    <property type="entry name" value="TRANSCRIPTION FACTOR TT8"/>
    <property type="match status" value="1"/>
</dbReference>
<feature type="compositionally biased region" description="Polar residues" evidence="6">
    <location>
        <begin position="204"/>
        <end position="215"/>
    </location>
</feature>
<dbReference type="AlphaFoldDB" id="A0A4S4DWZ5"/>
<dbReference type="Pfam" id="PF00010">
    <property type="entry name" value="HLH"/>
    <property type="match status" value="1"/>
</dbReference>
<dbReference type="InterPro" id="IPR036638">
    <property type="entry name" value="HLH_DNA-bd_sf"/>
</dbReference>
<dbReference type="InterPro" id="IPR054502">
    <property type="entry name" value="bHLH-TF_ACT-like_plant"/>
</dbReference>
<dbReference type="EMBL" id="SDRB02009708">
    <property type="protein sequence ID" value="THG07880.1"/>
    <property type="molecule type" value="Genomic_DNA"/>
</dbReference>
<evidence type="ECO:0000256" key="2">
    <source>
        <dbReference type="ARBA" id="ARBA00023015"/>
    </source>
</evidence>
<evidence type="ECO:0000256" key="1">
    <source>
        <dbReference type="ARBA" id="ARBA00004123"/>
    </source>
</evidence>
<dbReference type="PANTHER" id="PTHR46266:SF4">
    <property type="entry name" value="TRANSCRIPTION FACTOR TT8"/>
    <property type="match status" value="1"/>
</dbReference>
<feature type="compositionally biased region" description="Acidic residues" evidence="6">
    <location>
        <begin position="372"/>
        <end position="403"/>
    </location>
</feature>
<dbReference type="PROSITE" id="PS50888">
    <property type="entry name" value="BHLH"/>
    <property type="match status" value="1"/>
</dbReference>
<comment type="subcellular location">
    <subcellularLocation>
        <location evidence="1">Nucleus</location>
    </subcellularLocation>
</comment>
<dbReference type="Pfam" id="PF22754">
    <property type="entry name" value="bHLH-TF_ACT-like_plant"/>
    <property type="match status" value="1"/>
</dbReference>
<evidence type="ECO:0000259" key="7">
    <source>
        <dbReference type="PROSITE" id="PS50888"/>
    </source>
</evidence>
<dbReference type="SMART" id="SM00353">
    <property type="entry name" value="HLH"/>
    <property type="match status" value="1"/>
</dbReference>
<dbReference type="GO" id="GO:0046983">
    <property type="term" value="F:protein dimerization activity"/>
    <property type="evidence" value="ECO:0007669"/>
    <property type="project" value="InterPro"/>
</dbReference>
<gene>
    <name evidence="8" type="ORF">TEA_009577</name>
</gene>
<keyword evidence="4" id="KW-0804">Transcription</keyword>
<comment type="caution">
    <text evidence="8">The sequence shown here is derived from an EMBL/GenBank/DDBJ whole genome shotgun (WGS) entry which is preliminary data.</text>
</comment>
<feature type="domain" description="BHLH" evidence="7">
    <location>
        <begin position="612"/>
        <end position="661"/>
    </location>
</feature>
<dbReference type="SUPFAM" id="SSF47459">
    <property type="entry name" value="HLH, helix-loop-helix DNA-binding domain"/>
    <property type="match status" value="1"/>
</dbReference>
<keyword evidence="3" id="KW-0010">Activator</keyword>
<dbReference type="GO" id="GO:0005634">
    <property type="term" value="C:nucleus"/>
    <property type="evidence" value="ECO:0007669"/>
    <property type="project" value="UniProtKB-SubCell"/>
</dbReference>
<keyword evidence="9" id="KW-1185">Reference proteome</keyword>
<evidence type="ECO:0000256" key="6">
    <source>
        <dbReference type="SAM" id="MobiDB-lite"/>
    </source>
</evidence>
<accession>A0A4S4DWZ5</accession>
<proteinExistence type="predicted"/>
<reference evidence="8 9" key="1">
    <citation type="journal article" date="2018" name="Proc. Natl. Acad. Sci. U.S.A.">
        <title>Draft genome sequence of Camellia sinensis var. sinensis provides insights into the evolution of the tea genome and tea quality.</title>
        <authorList>
            <person name="Wei C."/>
            <person name="Yang H."/>
            <person name="Wang S."/>
            <person name="Zhao J."/>
            <person name="Liu C."/>
            <person name="Gao L."/>
            <person name="Xia E."/>
            <person name="Lu Y."/>
            <person name="Tai Y."/>
            <person name="She G."/>
            <person name="Sun J."/>
            <person name="Cao H."/>
            <person name="Tong W."/>
            <person name="Gao Q."/>
            <person name="Li Y."/>
            <person name="Deng W."/>
            <person name="Jiang X."/>
            <person name="Wang W."/>
            <person name="Chen Q."/>
            <person name="Zhang S."/>
            <person name="Li H."/>
            <person name="Wu J."/>
            <person name="Wang P."/>
            <person name="Li P."/>
            <person name="Shi C."/>
            <person name="Zheng F."/>
            <person name="Jian J."/>
            <person name="Huang B."/>
            <person name="Shan D."/>
            <person name="Shi M."/>
            <person name="Fang C."/>
            <person name="Yue Y."/>
            <person name="Li F."/>
            <person name="Li D."/>
            <person name="Wei S."/>
            <person name="Han B."/>
            <person name="Jiang C."/>
            <person name="Yin Y."/>
            <person name="Xia T."/>
            <person name="Zhang Z."/>
            <person name="Bennetzen J.L."/>
            <person name="Zhao S."/>
            <person name="Wan X."/>
        </authorList>
    </citation>
    <scope>NUCLEOTIDE SEQUENCE [LARGE SCALE GENOMIC DNA]</scope>
    <source>
        <strain evidence="9">cv. Shuchazao</strain>
        <tissue evidence="8">Leaf</tissue>
    </source>
</reference>
<feature type="region of interest" description="Disordered" evidence="6">
    <location>
        <begin position="586"/>
        <end position="613"/>
    </location>
</feature>
<feature type="compositionally biased region" description="Polar residues" evidence="6">
    <location>
        <begin position="332"/>
        <end position="341"/>
    </location>
</feature>
<feature type="region of interest" description="Disordered" evidence="6">
    <location>
        <begin position="318"/>
        <end position="418"/>
    </location>
</feature>
<dbReference type="GO" id="GO:0080090">
    <property type="term" value="P:regulation of primary metabolic process"/>
    <property type="evidence" value="ECO:0007669"/>
    <property type="project" value="UniProtKB-ARBA"/>
</dbReference>
<feature type="compositionally biased region" description="Low complexity" evidence="6">
    <location>
        <begin position="180"/>
        <end position="200"/>
    </location>
</feature>
<protein>
    <recommendedName>
        <fullName evidence="7">BHLH domain-containing protein</fullName>
    </recommendedName>
</protein>
<evidence type="ECO:0000256" key="4">
    <source>
        <dbReference type="ARBA" id="ARBA00023163"/>
    </source>
</evidence>
<evidence type="ECO:0000313" key="9">
    <source>
        <dbReference type="Proteomes" id="UP000306102"/>
    </source>
</evidence>
<evidence type="ECO:0000256" key="5">
    <source>
        <dbReference type="ARBA" id="ARBA00023242"/>
    </source>
</evidence>
<sequence length="810" mass="90450">MEAPPSSRLQSMLQTAVQTVQWTYSLFWQLCPDQQGMLVWGEGYYNGAIKTRKTVQPMEVSSEEASLQRSQQLMELYESLSAGESNQQTRRPCASLSPEDLTELEWFYLMCVSFSFPPGVGLPGKAYAKRQHIWLTGANEVDSKKFIRQDRTQQDIEDELRRLKRFNSADKIITTTTTTATTDTFRSTGTPSTPSLPSIPGKSSKYSKNPRQTTHPAFRPISRVVNVPTESQKAETGVKVSDDGVSYVLPNAPFAFQYSYTETPKAKPLKLQCSYTGISSVKKMTVVCIPLLDGVVELGTTETVQEDIGFIQQVKSFFSDHHPPQPPKPAVSEQSTSNPAASSGHPRFDSPPVPLPAMYAPMDPLPIANQIDNEEDDDEEKEEEEEEEEEEDEEDQDEEDSEADSGAHQNPHDLSPGLAEAEPVAVEPSELMQVEMSEDIRVGSPDDGSNNLDWEFRVLAVSQAGNPADNQRRAESTRRWQVLQDRLNNGLQLPPPSGGPALEELAQEDTHYSQTVSTVLHHQPNRWSETSSSSMNPSYLLYSSQSSFSKWTIHSSDQHHHHTAEASSQWLLKYILFNVPFLHTKSPDQNSPKSINIADSTSRFPKPTPQDDLSANHVLAERRRREKLNERFVILRSLVPFVTKMDKASILGDTIEYVKQLRKKILDLEARAREIEIDPEISDLNLKEPREKRKLRIVEVNGGGGKATKAVDSESPPPPQAVVGVAVQVQVSIIESDALVEMQCLHREGLLLEVMVVLRDLRLEVTAVQSSLANGVFVAELRAKVKQNVSGKKPSIVEVKRAMHQIIPQN</sequence>
<dbReference type="InterPro" id="IPR025610">
    <property type="entry name" value="MYC/MYB_N"/>
</dbReference>
<evidence type="ECO:0000313" key="8">
    <source>
        <dbReference type="EMBL" id="THG07880.1"/>
    </source>
</evidence>
<feature type="region of interest" description="Disordered" evidence="6">
    <location>
        <begin position="180"/>
        <end position="217"/>
    </location>
</feature>
<organism evidence="8 9">
    <name type="scientific">Camellia sinensis var. sinensis</name>
    <name type="common">China tea</name>
    <dbReference type="NCBI Taxonomy" id="542762"/>
    <lineage>
        <taxon>Eukaryota</taxon>
        <taxon>Viridiplantae</taxon>
        <taxon>Streptophyta</taxon>
        <taxon>Embryophyta</taxon>
        <taxon>Tracheophyta</taxon>
        <taxon>Spermatophyta</taxon>
        <taxon>Magnoliopsida</taxon>
        <taxon>eudicotyledons</taxon>
        <taxon>Gunneridae</taxon>
        <taxon>Pentapetalae</taxon>
        <taxon>asterids</taxon>
        <taxon>Ericales</taxon>
        <taxon>Theaceae</taxon>
        <taxon>Camellia</taxon>
    </lineage>
</organism>
<evidence type="ECO:0000256" key="3">
    <source>
        <dbReference type="ARBA" id="ARBA00023159"/>
    </source>
</evidence>
<dbReference type="Pfam" id="PF14215">
    <property type="entry name" value="bHLH-MYC_N"/>
    <property type="match status" value="2"/>
</dbReference>
<name>A0A4S4DWZ5_CAMSN</name>
<dbReference type="Gene3D" id="4.10.280.10">
    <property type="entry name" value="Helix-loop-helix DNA-binding domain"/>
    <property type="match status" value="1"/>
</dbReference>
<keyword evidence="2" id="KW-0805">Transcription regulation</keyword>
<dbReference type="InterPro" id="IPR011598">
    <property type="entry name" value="bHLH_dom"/>
</dbReference>